<evidence type="ECO:0000256" key="9">
    <source>
        <dbReference type="RuleBase" id="RU000320"/>
    </source>
</evidence>
<dbReference type="InterPro" id="IPR003918">
    <property type="entry name" value="NADH_UbQ_OxRdtase"/>
</dbReference>
<comment type="similarity">
    <text evidence="2">Belongs to the complex I subunit 4 family.</text>
</comment>
<dbReference type="InterPro" id="IPR010227">
    <property type="entry name" value="NADH_Q_OxRdtase_chainM/4"/>
</dbReference>
<dbReference type="EMBL" id="FNFD01000035">
    <property type="protein sequence ID" value="SDL90876.1"/>
    <property type="molecule type" value="Genomic_DNA"/>
</dbReference>
<dbReference type="GO" id="GO:0008137">
    <property type="term" value="F:NADH dehydrogenase (ubiquinone) activity"/>
    <property type="evidence" value="ECO:0007669"/>
    <property type="project" value="InterPro"/>
</dbReference>
<dbReference type="PANTHER" id="PTHR43507:SF1">
    <property type="entry name" value="NADH-UBIQUINONE OXIDOREDUCTASE CHAIN 4"/>
    <property type="match status" value="1"/>
</dbReference>
<evidence type="ECO:0000256" key="3">
    <source>
        <dbReference type="ARBA" id="ARBA00019906"/>
    </source>
</evidence>
<dbReference type="PRINTS" id="PR01437">
    <property type="entry name" value="NUOXDRDTASE4"/>
</dbReference>
<dbReference type="GO" id="GO:0048039">
    <property type="term" value="F:ubiquinone binding"/>
    <property type="evidence" value="ECO:0007669"/>
    <property type="project" value="TreeGrafter"/>
</dbReference>
<feature type="transmembrane region" description="Helical" evidence="10">
    <location>
        <begin position="294"/>
        <end position="315"/>
    </location>
</feature>
<feature type="transmembrane region" description="Helical" evidence="10">
    <location>
        <begin position="147"/>
        <end position="166"/>
    </location>
</feature>
<dbReference type="Pfam" id="PF00361">
    <property type="entry name" value="Proton_antipo_M"/>
    <property type="match status" value="1"/>
</dbReference>
<comment type="subcellular location">
    <subcellularLocation>
        <location evidence="1">Endomembrane system</location>
        <topology evidence="1">Multi-pass membrane protein</topology>
    </subcellularLocation>
    <subcellularLocation>
        <location evidence="9">Membrane</location>
        <topology evidence="9">Multi-pass membrane protein</topology>
    </subcellularLocation>
</comment>
<evidence type="ECO:0000313" key="12">
    <source>
        <dbReference type="EMBL" id="SDL90876.1"/>
    </source>
</evidence>
<dbReference type="GO" id="GO:0016020">
    <property type="term" value="C:membrane"/>
    <property type="evidence" value="ECO:0007669"/>
    <property type="project" value="UniProtKB-SubCell"/>
</dbReference>
<keyword evidence="4 9" id="KW-0812">Transmembrane</keyword>
<feature type="transmembrane region" description="Helical" evidence="10">
    <location>
        <begin position="469"/>
        <end position="486"/>
    </location>
</feature>
<keyword evidence="13" id="KW-1185">Reference proteome</keyword>
<dbReference type="GO" id="GO:0015990">
    <property type="term" value="P:electron transport coupled proton transport"/>
    <property type="evidence" value="ECO:0007669"/>
    <property type="project" value="TreeGrafter"/>
</dbReference>
<feature type="transmembrane region" description="Helical" evidence="10">
    <location>
        <begin position="322"/>
        <end position="341"/>
    </location>
</feature>
<feature type="transmembrane region" description="Helical" evidence="10">
    <location>
        <begin position="425"/>
        <end position="448"/>
    </location>
</feature>
<feature type="transmembrane region" description="Helical" evidence="10">
    <location>
        <begin position="353"/>
        <end position="371"/>
    </location>
</feature>
<feature type="transmembrane region" description="Helical" evidence="10">
    <location>
        <begin position="391"/>
        <end position="413"/>
    </location>
</feature>
<feature type="transmembrane region" description="Helical" evidence="10">
    <location>
        <begin position="178"/>
        <end position="203"/>
    </location>
</feature>
<protein>
    <recommendedName>
        <fullName evidence="3">NADH-quinone oxidoreductase subunit M</fullName>
    </recommendedName>
    <alternativeName>
        <fullName evidence="7">NADH dehydrogenase I subunit M</fullName>
    </alternativeName>
    <alternativeName>
        <fullName evidence="8">NDH-1 subunit M</fullName>
    </alternativeName>
</protein>
<dbReference type="Proteomes" id="UP000198706">
    <property type="component" value="Unassembled WGS sequence"/>
</dbReference>
<reference evidence="12 13" key="1">
    <citation type="submission" date="2016-10" db="EMBL/GenBank/DDBJ databases">
        <authorList>
            <person name="de Groot N.N."/>
        </authorList>
    </citation>
    <scope>NUCLEOTIDE SEQUENCE [LARGE SCALE GENOMIC DNA]</scope>
    <source>
        <strain evidence="12 13">JCM 21544</strain>
    </source>
</reference>
<dbReference type="PANTHER" id="PTHR43507">
    <property type="entry name" value="NADH-UBIQUINONE OXIDOREDUCTASE CHAIN 4"/>
    <property type="match status" value="1"/>
</dbReference>
<dbReference type="NCBIfam" id="NF004498">
    <property type="entry name" value="PRK05846.1-1"/>
    <property type="match status" value="1"/>
</dbReference>
<accession>A0A1G9NWB6</accession>
<evidence type="ECO:0000256" key="7">
    <source>
        <dbReference type="ARBA" id="ARBA00031584"/>
    </source>
</evidence>
<name>A0A1G9NWB6_9PSED</name>
<evidence type="ECO:0000313" key="13">
    <source>
        <dbReference type="Proteomes" id="UP000198706"/>
    </source>
</evidence>
<feature type="transmembrane region" description="Helical" evidence="10">
    <location>
        <begin position="93"/>
        <end position="113"/>
    </location>
</feature>
<organism evidence="12 13">
    <name type="scientific">Pseudomonas indica</name>
    <dbReference type="NCBI Taxonomy" id="137658"/>
    <lineage>
        <taxon>Bacteria</taxon>
        <taxon>Pseudomonadati</taxon>
        <taxon>Pseudomonadota</taxon>
        <taxon>Gammaproteobacteria</taxon>
        <taxon>Pseudomonadales</taxon>
        <taxon>Pseudomonadaceae</taxon>
        <taxon>Pseudomonas</taxon>
    </lineage>
</organism>
<feature type="transmembrane region" description="Helical" evidence="10">
    <location>
        <begin position="120"/>
        <end position="141"/>
    </location>
</feature>
<evidence type="ECO:0000256" key="4">
    <source>
        <dbReference type="ARBA" id="ARBA00022692"/>
    </source>
</evidence>
<evidence type="ECO:0000256" key="2">
    <source>
        <dbReference type="ARBA" id="ARBA00009025"/>
    </source>
</evidence>
<dbReference type="GO" id="GO:0012505">
    <property type="term" value="C:endomembrane system"/>
    <property type="evidence" value="ECO:0007669"/>
    <property type="project" value="UniProtKB-SubCell"/>
</dbReference>
<proteinExistence type="inferred from homology"/>
<evidence type="ECO:0000256" key="10">
    <source>
        <dbReference type="SAM" id="Phobius"/>
    </source>
</evidence>
<evidence type="ECO:0000256" key="5">
    <source>
        <dbReference type="ARBA" id="ARBA00022989"/>
    </source>
</evidence>
<dbReference type="GO" id="GO:0003954">
    <property type="term" value="F:NADH dehydrogenase activity"/>
    <property type="evidence" value="ECO:0007669"/>
    <property type="project" value="TreeGrafter"/>
</dbReference>
<gene>
    <name evidence="12" type="ORF">SAMN05216186_1355</name>
</gene>
<dbReference type="AlphaFoldDB" id="A0A1G9NWB6"/>
<evidence type="ECO:0000259" key="11">
    <source>
        <dbReference type="Pfam" id="PF00361"/>
    </source>
</evidence>
<dbReference type="InterPro" id="IPR001750">
    <property type="entry name" value="ND/Mrp_TM"/>
</dbReference>
<evidence type="ECO:0000256" key="8">
    <source>
        <dbReference type="ARBA" id="ARBA00032798"/>
    </source>
</evidence>
<dbReference type="NCBIfam" id="TIGR01972">
    <property type="entry name" value="NDH_I_M"/>
    <property type="match status" value="1"/>
</dbReference>
<feature type="transmembrane region" description="Helical" evidence="10">
    <location>
        <begin position="264"/>
        <end position="282"/>
    </location>
</feature>
<dbReference type="GO" id="GO:0042773">
    <property type="term" value="P:ATP synthesis coupled electron transport"/>
    <property type="evidence" value="ECO:0007669"/>
    <property type="project" value="InterPro"/>
</dbReference>
<feature type="transmembrane region" description="Helical" evidence="10">
    <location>
        <begin position="6"/>
        <end position="24"/>
    </location>
</feature>
<evidence type="ECO:0000256" key="1">
    <source>
        <dbReference type="ARBA" id="ARBA00004127"/>
    </source>
</evidence>
<sequence>MENEPEMILPWLILIPFIGGLLCWQAERFSLTLPRWLALATMALVLLLGLWLWSQGEFHLAPTPGSEQVWELEFKYPWIQRFGINLHLALDGLSLLMILLTGLLGVLSVLCSWKEIQKHVGFFHLNLMWILGGVIGVFLALDLFLFFFFWEMMLVPMYFLIALWGHSAEDGRSSRINAATKFFIFTQASGLVMLVAILGLVFVNFNETGVLTFDYSLLLQANLAPGTEYLLMLGFFVAFAVKLPVVPVHSWLPDAHAQAPTAGSVDLAGILLKTAAYGLLRFAVPLFPNASAEFAPIAMWLGLLGIVYGALLAFAQTDIKRLVAYTSVSHMGFVLIGIYSGNPLALQGVVVQMVAHGLSAAALFILCGQLYERLHTRDMRQMGGLWGRLNYLPGVMLFFSAASLGLPGTGNFIGEFLILLGSFQVVPLIAVLATGGLVLASIYSLIVMQRAFYGPAHDETTLAGLNGRELTMMFSLIGLLVLLGLYPQPLLDTSAASMHGVQQWLGAAFSQLVSTW</sequence>
<feature type="domain" description="NADH:quinone oxidoreductase/Mrp antiporter transmembrane" evidence="11">
    <location>
        <begin position="140"/>
        <end position="434"/>
    </location>
</feature>
<feature type="transmembrane region" description="Helical" evidence="10">
    <location>
        <begin position="36"/>
        <end position="54"/>
    </location>
</feature>
<keyword evidence="6 10" id="KW-0472">Membrane</keyword>
<evidence type="ECO:0000256" key="6">
    <source>
        <dbReference type="ARBA" id="ARBA00023136"/>
    </source>
</evidence>
<keyword evidence="5 10" id="KW-1133">Transmembrane helix</keyword>
<feature type="transmembrane region" description="Helical" evidence="10">
    <location>
        <begin position="229"/>
        <end position="252"/>
    </location>
</feature>
<dbReference type="STRING" id="137658.SAMN05216186_1355"/>